<feature type="domain" description="Aminoglycoside phosphotransferase" evidence="7">
    <location>
        <begin position="16"/>
        <end position="229"/>
    </location>
</feature>
<dbReference type="InterPro" id="IPR024165">
    <property type="entry name" value="Kan/Strep_kinase"/>
</dbReference>
<dbReference type="PIRSF" id="PIRSF000706">
    <property type="entry name" value="Kanamycin_kin"/>
    <property type="match status" value="1"/>
</dbReference>
<dbReference type="Gene3D" id="3.90.1200.10">
    <property type="match status" value="1"/>
</dbReference>
<dbReference type="InterPro" id="IPR002575">
    <property type="entry name" value="Aminoglycoside_PTrfase"/>
</dbReference>
<name>A0ABW8A652_9ACTN</name>
<comment type="caution">
    <text evidence="8">The sequence shown here is derived from an EMBL/GenBank/DDBJ whole genome shotgun (WGS) entry which is preliminary data.</text>
</comment>
<keyword evidence="3" id="KW-0547">Nucleotide-binding</keyword>
<evidence type="ECO:0000313" key="9">
    <source>
        <dbReference type="Proteomes" id="UP001612928"/>
    </source>
</evidence>
<sequence length="240" mass="26037">MDLFGDEAVWSDDHEGMSGETLRVTAPAGVFYVKAGPVARREHDRLLWLKRWLSVPDVVALEGDALVLADAGWRSLERVPAGAGAVMGRVLRALHDIPVGECPFDERLDVRLGRARERVAAGLVDPDDFDDDHAGMTPEQVYERLVATRPADEDLVVTHGDFTPSNVLAPPAGWRGEGGAGAEPVLLDVGALGVADRYVDLAVALRELDGPAVADFLEAYGLAEPDEARLVYYRLLDELF</sequence>
<dbReference type="CDD" id="cd05150">
    <property type="entry name" value="APH"/>
    <property type="match status" value="1"/>
</dbReference>
<evidence type="ECO:0000256" key="4">
    <source>
        <dbReference type="ARBA" id="ARBA00022777"/>
    </source>
</evidence>
<dbReference type="Gene3D" id="3.30.200.20">
    <property type="entry name" value="Phosphorylase Kinase, domain 1"/>
    <property type="match status" value="1"/>
</dbReference>
<evidence type="ECO:0000259" key="7">
    <source>
        <dbReference type="Pfam" id="PF01636"/>
    </source>
</evidence>
<keyword evidence="6" id="KW-0046">Antibiotic resistance</keyword>
<accession>A0ABW8A652</accession>
<keyword evidence="4" id="KW-0418">Kinase</keyword>
<evidence type="ECO:0000256" key="2">
    <source>
        <dbReference type="ARBA" id="ARBA00022679"/>
    </source>
</evidence>
<organism evidence="8 9">
    <name type="scientific">Nonomuraea indica</name>
    <dbReference type="NCBI Taxonomy" id="1581193"/>
    <lineage>
        <taxon>Bacteria</taxon>
        <taxon>Bacillati</taxon>
        <taxon>Actinomycetota</taxon>
        <taxon>Actinomycetes</taxon>
        <taxon>Streptosporangiales</taxon>
        <taxon>Streptosporangiaceae</taxon>
        <taxon>Nonomuraea</taxon>
    </lineage>
</organism>
<dbReference type="Proteomes" id="UP001612928">
    <property type="component" value="Unassembled WGS sequence"/>
</dbReference>
<keyword evidence="9" id="KW-1185">Reference proteome</keyword>
<reference evidence="8 9" key="1">
    <citation type="submission" date="2024-10" db="EMBL/GenBank/DDBJ databases">
        <title>The Natural Products Discovery Center: Release of the First 8490 Sequenced Strains for Exploring Actinobacteria Biosynthetic Diversity.</title>
        <authorList>
            <person name="Kalkreuter E."/>
            <person name="Kautsar S.A."/>
            <person name="Yang D."/>
            <person name="Bader C.D."/>
            <person name="Teijaro C.N."/>
            <person name="Fluegel L."/>
            <person name="Davis C.M."/>
            <person name="Simpson J.R."/>
            <person name="Lauterbach L."/>
            <person name="Steele A.D."/>
            <person name="Gui C."/>
            <person name="Meng S."/>
            <person name="Li G."/>
            <person name="Viehrig K."/>
            <person name="Ye F."/>
            <person name="Su P."/>
            <person name="Kiefer A.F."/>
            <person name="Nichols A."/>
            <person name="Cepeda A.J."/>
            <person name="Yan W."/>
            <person name="Fan B."/>
            <person name="Jiang Y."/>
            <person name="Adhikari A."/>
            <person name="Zheng C.-J."/>
            <person name="Schuster L."/>
            <person name="Cowan T.M."/>
            <person name="Smanski M.J."/>
            <person name="Chevrette M.G."/>
            <person name="De Carvalho L.P.S."/>
            <person name="Shen B."/>
        </authorList>
    </citation>
    <scope>NUCLEOTIDE SEQUENCE [LARGE SCALE GENOMIC DNA]</scope>
    <source>
        <strain evidence="8 9">NPDC049503</strain>
    </source>
</reference>
<dbReference type="RefSeq" id="WP_397022219.1">
    <property type="nucleotide sequence ID" value="NZ_JBITMB010000004.1"/>
</dbReference>
<keyword evidence="2" id="KW-0808">Transferase</keyword>
<comment type="similarity">
    <text evidence="1">Belongs to the aminoglycoside phosphotransferase family.</text>
</comment>
<evidence type="ECO:0000256" key="1">
    <source>
        <dbReference type="ARBA" id="ARBA00006219"/>
    </source>
</evidence>
<dbReference type="InterPro" id="IPR011009">
    <property type="entry name" value="Kinase-like_dom_sf"/>
</dbReference>
<keyword evidence="5" id="KW-0067">ATP-binding</keyword>
<dbReference type="SUPFAM" id="SSF56112">
    <property type="entry name" value="Protein kinase-like (PK-like)"/>
    <property type="match status" value="1"/>
</dbReference>
<proteinExistence type="inferred from homology"/>
<evidence type="ECO:0000256" key="5">
    <source>
        <dbReference type="ARBA" id="ARBA00022840"/>
    </source>
</evidence>
<evidence type="ECO:0000256" key="6">
    <source>
        <dbReference type="ARBA" id="ARBA00023251"/>
    </source>
</evidence>
<evidence type="ECO:0000313" key="8">
    <source>
        <dbReference type="EMBL" id="MFI7442263.1"/>
    </source>
</evidence>
<dbReference type="Pfam" id="PF01636">
    <property type="entry name" value="APH"/>
    <property type="match status" value="1"/>
</dbReference>
<protein>
    <submittedName>
        <fullName evidence="8">Aminoglycoside 3'-phosphotransferase</fullName>
    </submittedName>
</protein>
<gene>
    <name evidence="8" type="ORF">ACIBP5_20045</name>
</gene>
<evidence type="ECO:0000256" key="3">
    <source>
        <dbReference type="ARBA" id="ARBA00022741"/>
    </source>
</evidence>
<dbReference type="EMBL" id="JBITMB010000004">
    <property type="protein sequence ID" value="MFI7442263.1"/>
    <property type="molecule type" value="Genomic_DNA"/>
</dbReference>